<gene>
    <name evidence="4" type="ORF">EYC80_008726</name>
</gene>
<dbReference type="InterPro" id="IPR000868">
    <property type="entry name" value="Isochorismatase-like_dom"/>
</dbReference>
<evidence type="ECO:0000256" key="1">
    <source>
        <dbReference type="ARBA" id="ARBA00006336"/>
    </source>
</evidence>
<name>A0A5N6K1A3_MONLA</name>
<organism evidence="4 5">
    <name type="scientific">Monilinia laxa</name>
    <name type="common">Brown rot fungus</name>
    <name type="synonym">Sclerotinia laxa</name>
    <dbReference type="NCBI Taxonomy" id="61186"/>
    <lineage>
        <taxon>Eukaryota</taxon>
        <taxon>Fungi</taxon>
        <taxon>Dikarya</taxon>
        <taxon>Ascomycota</taxon>
        <taxon>Pezizomycotina</taxon>
        <taxon>Leotiomycetes</taxon>
        <taxon>Helotiales</taxon>
        <taxon>Sclerotiniaceae</taxon>
        <taxon>Monilinia</taxon>
    </lineage>
</organism>
<comment type="similarity">
    <text evidence="1">Belongs to the isochorismatase family.</text>
</comment>
<evidence type="ECO:0000259" key="3">
    <source>
        <dbReference type="Pfam" id="PF00857"/>
    </source>
</evidence>
<evidence type="ECO:0000313" key="4">
    <source>
        <dbReference type="EMBL" id="KAB8295905.1"/>
    </source>
</evidence>
<dbReference type="PANTHER" id="PTHR43540:SF1">
    <property type="entry name" value="ISOCHORISMATASE HYDROLASE"/>
    <property type="match status" value="1"/>
</dbReference>
<dbReference type="Gene3D" id="3.40.50.850">
    <property type="entry name" value="Isochorismatase-like"/>
    <property type="match status" value="1"/>
</dbReference>
<dbReference type="EMBL" id="VIGI01000009">
    <property type="protein sequence ID" value="KAB8295905.1"/>
    <property type="molecule type" value="Genomic_DNA"/>
</dbReference>
<reference evidence="4 5" key="1">
    <citation type="submission" date="2019-06" db="EMBL/GenBank/DDBJ databases">
        <title>Genome Sequence of the Brown Rot Fungal Pathogen Monilinia laxa.</title>
        <authorList>
            <person name="De Miccolis Angelini R.M."/>
            <person name="Landi L."/>
            <person name="Abate D."/>
            <person name="Pollastro S."/>
            <person name="Romanazzi G."/>
            <person name="Faretra F."/>
        </authorList>
    </citation>
    <scope>NUCLEOTIDE SEQUENCE [LARGE SCALE GENOMIC DNA]</scope>
    <source>
        <strain evidence="4 5">Mlax316</strain>
    </source>
</reference>
<protein>
    <recommendedName>
        <fullName evidence="3">Isochorismatase-like domain-containing protein</fullName>
    </recommendedName>
</protein>
<dbReference type="InterPro" id="IPR050272">
    <property type="entry name" value="Isochorismatase-like_hydrls"/>
</dbReference>
<evidence type="ECO:0000256" key="2">
    <source>
        <dbReference type="ARBA" id="ARBA00022801"/>
    </source>
</evidence>
<dbReference type="GO" id="GO:0016787">
    <property type="term" value="F:hydrolase activity"/>
    <property type="evidence" value="ECO:0007669"/>
    <property type="project" value="UniProtKB-KW"/>
</dbReference>
<sequence>MKPAITRKTALILIDVQNGFLHPTAFGDLAKRSTPKCEENIAKLLQKTRDYNEKLPATRTSSSIFICHVQHHSIDPNSLLHPIKQIEVDGRSVLAVHPQRFAAPRFNERVWVKDVNSAFVKTGLERFLRENGVRQLIMCGLTTDHCISTSVRMANNLRIVDVVENGALVDEGDIVLVGDACATFAKGGIDAETIHQVNLASLDGEFAQVRETVDVIEKVLIEV</sequence>
<dbReference type="SUPFAM" id="SSF52499">
    <property type="entry name" value="Isochorismatase-like hydrolases"/>
    <property type="match status" value="1"/>
</dbReference>
<proteinExistence type="inferred from homology"/>
<accession>A0A5N6K1A3</accession>
<comment type="caution">
    <text evidence="4">The sequence shown here is derived from an EMBL/GenBank/DDBJ whole genome shotgun (WGS) entry which is preliminary data.</text>
</comment>
<dbReference type="AlphaFoldDB" id="A0A5N6K1A3"/>
<dbReference type="InterPro" id="IPR036380">
    <property type="entry name" value="Isochorismatase-like_sf"/>
</dbReference>
<dbReference type="PANTHER" id="PTHR43540">
    <property type="entry name" value="PEROXYUREIDOACRYLATE/UREIDOACRYLATE AMIDOHYDROLASE-RELATED"/>
    <property type="match status" value="1"/>
</dbReference>
<dbReference type="Proteomes" id="UP000326757">
    <property type="component" value="Unassembled WGS sequence"/>
</dbReference>
<dbReference type="OrthoDB" id="245563at2759"/>
<keyword evidence="5" id="KW-1185">Reference proteome</keyword>
<keyword evidence="2" id="KW-0378">Hydrolase</keyword>
<evidence type="ECO:0000313" key="5">
    <source>
        <dbReference type="Proteomes" id="UP000326757"/>
    </source>
</evidence>
<dbReference type="Pfam" id="PF00857">
    <property type="entry name" value="Isochorismatase"/>
    <property type="match status" value="1"/>
</dbReference>
<feature type="domain" description="Isochorismatase-like" evidence="3">
    <location>
        <begin position="9"/>
        <end position="210"/>
    </location>
</feature>